<organism evidence="1">
    <name type="scientific">uncultured marine virus</name>
    <dbReference type="NCBI Taxonomy" id="186617"/>
    <lineage>
        <taxon>Viruses</taxon>
        <taxon>environmental samples</taxon>
    </lineage>
</organism>
<evidence type="ECO:0000313" key="1">
    <source>
        <dbReference type="EMBL" id="AKH46283.1"/>
    </source>
</evidence>
<proteinExistence type="predicted"/>
<reference evidence="1" key="1">
    <citation type="journal article" date="2015" name="Front. Microbiol.">
        <title>Combining genomic sequencing methods to explore viral diversity and reveal potential virus-host interactions.</title>
        <authorList>
            <person name="Chow C.E."/>
            <person name="Winget D.M."/>
            <person name="White R.A.III."/>
            <person name="Hallam S.J."/>
            <person name="Suttle C.A."/>
        </authorList>
    </citation>
    <scope>NUCLEOTIDE SEQUENCE</scope>
    <source>
        <strain evidence="1">Anoxic3_5</strain>
    </source>
</reference>
<dbReference type="EMBL" id="KR029580">
    <property type="protein sequence ID" value="AKH46283.1"/>
    <property type="molecule type" value="Genomic_DNA"/>
</dbReference>
<reference evidence="1" key="2">
    <citation type="submission" date="2015-03" db="EMBL/GenBank/DDBJ databases">
        <authorList>
            <person name="Chow C.-E.T."/>
            <person name="Winget D.M."/>
            <person name="White R.A.III."/>
            <person name="Hallam S.J."/>
            <person name="Suttle C.A."/>
        </authorList>
    </citation>
    <scope>NUCLEOTIDE SEQUENCE</scope>
    <source>
        <strain evidence="1">Anoxic3_5</strain>
    </source>
</reference>
<protein>
    <submittedName>
        <fullName evidence="1">Uncharacterized protein</fullName>
    </submittedName>
</protein>
<sequence>MEVTKVELSRDQTIFGRCYFAGAIFYITSPYRRTGDFDDKRDVFNDLGDLLGTLYGHYFDFGEKSVFKKIENT</sequence>
<accession>A0A0F7L454</accession>
<name>A0A0F7L454_9VIRU</name>